<dbReference type="RefSeq" id="WP_164364791.1">
    <property type="nucleotide sequence ID" value="NZ_CP066776.1"/>
</dbReference>
<sequence>MATPLRSKIFLVVFGLIIAAMGGAFIALMWNGYQKVRTTYTWTEHPCLILESRIIEDSRVPNALPEYRIDVRYTYEIDGTRYTGDQVRTRVRRLKEKEKLTGFAESIPAGTQTVCYVDPTDPTNAILQRDTKAALYTIWFPGLFLVGGLGIAASALIKK</sequence>
<dbReference type="AlphaFoldDB" id="A0A6B3L5E4"/>
<organism evidence="2 3">
    <name type="scientific">Sulfuriroseicoccus oceanibius</name>
    <dbReference type="NCBI Taxonomy" id="2707525"/>
    <lineage>
        <taxon>Bacteria</taxon>
        <taxon>Pseudomonadati</taxon>
        <taxon>Verrucomicrobiota</taxon>
        <taxon>Verrucomicrobiia</taxon>
        <taxon>Verrucomicrobiales</taxon>
        <taxon>Verrucomicrobiaceae</taxon>
        <taxon>Sulfuriroseicoccus</taxon>
    </lineage>
</organism>
<proteinExistence type="predicted"/>
<evidence type="ECO:0000313" key="3">
    <source>
        <dbReference type="Proteomes" id="UP000475117"/>
    </source>
</evidence>
<accession>A0A6B3L5E4</accession>
<evidence type="ECO:0000259" key="1">
    <source>
        <dbReference type="Pfam" id="PF12158"/>
    </source>
</evidence>
<dbReference type="InterPro" id="IPR021994">
    <property type="entry name" value="DUF3592"/>
</dbReference>
<feature type="domain" description="DUF3592" evidence="1">
    <location>
        <begin position="61"/>
        <end position="130"/>
    </location>
</feature>
<dbReference type="Pfam" id="PF12158">
    <property type="entry name" value="DUF3592"/>
    <property type="match status" value="1"/>
</dbReference>
<protein>
    <submittedName>
        <fullName evidence="2">DUF3592 domain-containing protein</fullName>
    </submittedName>
</protein>
<gene>
    <name evidence="2" type="ORF">G3M56_000485</name>
</gene>
<dbReference type="Proteomes" id="UP000475117">
    <property type="component" value="Chromosome"/>
</dbReference>
<keyword evidence="3" id="KW-1185">Reference proteome</keyword>
<name>A0A6B3L5E4_9BACT</name>
<dbReference type="KEGG" id="soa:G3M56_000485"/>
<reference evidence="2 3" key="1">
    <citation type="submission" date="2020-12" db="EMBL/GenBank/DDBJ databases">
        <title>Sulforoseuscoccus oceanibium gen. nov., sp. nov., a representative of the phylum Verrucomicrobia with special cytoplasmic membrane, and proposal of Sulforoseuscoccusaceae fam. nov.</title>
        <authorList>
            <person name="Xi F."/>
        </authorList>
    </citation>
    <scope>NUCLEOTIDE SEQUENCE [LARGE SCALE GENOMIC DNA]</scope>
    <source>
        <strain evidence="2 3">T37</strain>
    </source>
</reference>
<dbReference type="EMBL" id="CP066776">
    <property type="protein sequence ID" value="QQL45099.1"/>
    <property type="molecule type" value="Genomic_DNA"/>
</dbReference>
<evidence type="ECO:0000313" key="2">
    <source>
        <dbReference type="EMBL" id="QQL45099.1"/>
    </source>
</evidence>